<evidence type="ECO:0000256" key="1">
    <source>
        <dbReference type="SAM" id="MobiDB-lite"/>
    </source>
</evidence>
<evidence type="ECO:0000313" key="4">
    <source>
        <dbReference type="Proteomes" id="UP000076727"/>
    </source>
</evidence>
<sequence>MNGGGKASGNRPWRHSRFLLTVLYLDARGACARQKGEKRVKRAERGRGDAGRRSRAWRCGAHRRAARLGDAGGCDLRQDIVLEPAGRPCASRRRARQPIRTATGRAGPFESKCRPRRSRPREPCAKTVTPSPVFVPATHHSARRP</sequence>
<feature type="signal peptide" evidence="2">
    <location>
        <begin position="1"/>
        <end position="32"/>
    </location>
</feature>
<evidence type="ECO:0000256" key="2">
    <source>
        <dbReference type="SAM" id="SignalP"/>
    </source>
</evidence>
<dbReference type="AlphaFoldDB" id="A0A165NY27"/>
<feature type="chain" id="PRO_5007863573" evidence="2">
    <location>
        <begin position="33"/>
        <end position="145"/>
    </location>
</feature>
<dbReference type="Proteomes" id="UP000076727">
    <property type="component" value="Unassembled WGS sequence"/>
</dbReference>
<feature type="region of interest" description="Disordered" evidence="1">
    <location>
        <begin position="88"/>
        <end position="145"/>
    </location>
</feature>
<feature type="compositionally biased region" description="Basic and acidic residues" evidence="1">
    <location>
        <begin position="43"/>
        <end position="52"/>
    </location>
</feature>
<reference evidence="3 4" key="1">
    <citation type="journal article" date="2016" name="Mol. Biol. Evol.">
        <title>Comparative Genomics of Early-Diverging Mushroom-Forming Fungi Provides Insights into the Origins of Lignocellulose Decay Capabilities.</title>
        <authorList>
            <person name="Nagy L.G."/>
            <person name="Riley R."/>
            <person name="Tritt A."/>
            <person name="Adam C."/>
            <person name="Daum C."/>
            <person name="Floudas D."/>
            <person name="Sun H."/>
            <person name="Yadav J.S."/>
            <person name="Pangilinan J."/>
            <person name="Larsson K.H."/>
            <person name="Matsuura K."/>
            <person name="Barry K."/>
            <person name="Labutti K."/>
            <person name="Kuo R."/>
            <person name="Ohm R.A."/>
            <person name="Bhattacharya S.S."/>
            <person name="Shirouzu T."/>
            <person name="Yoshinaga Y."/>
            <person name="Martin F.M."/>
            <person name="Grigoriev I.V."/>
            <person name="Hibbett D.S."/>
        </authorList>
    </citation>
    <scope>NUCLEOTIDE SEQUENCE [LARGE SCALE GENOMIC DNA]</scope>
    <source>
        <strain evidence="3 4">L-15889</strain>
    </source>
</reference>
<dbReference type="EMBL" id="KV429075">
    <property type="protein sequence ID" value="KZT67518.1"/>
    <property type="molecule type" value="Genomic_DNA"/>
</dbReference>
<proteinExistence type="predicted"/>
<evidence type="ECO:0000313" key="3">
    <source>
        <dbReference type="EMBL" id="KZT67518.1"/>
    </source>
</evidence>
<keyword evidence="2" id="KW-0732">Signal</keyword>
<name>A0A165NY27_9APHY</name>
<organism evidence="3 4">
    <name type="scientific">Daedalea quercina L-15889</name>
    <dbReference type="NCBI Taxonomy" id="1314783"/>
    <lineage>
        <taxon>Eukaryota</taxon>
        <taxon>Fungi</taxon>
        <taxon>Dikarya</taxon>
        <taxon>Basidiomycota</taxon>
        <taxon>Agaricomycotina</taxon>
        <taxon>Agaricomycetes</taxon>
        <taxon>Polyporales</taxon>
        <taxon>Fomitopsis</taxon>
    </lineage>
</organism>
<gene>
    <name evidence="3" type="ORF">DAEQUDRAFT_387711</name>
</gene>
<protein>
    <submittedName>
        <fullName evidence="3">Uncharacterized protein</fullName>
    </submittedName>
</protein>
<accession>A0A165NY27</accession>
<feature type="region of interest" description="Disordered" evidence="1">
    <location>
        <begin position="35"/>
        <end position="55"/>
    </location>
</feature>
<keyword evidence="4" id="KW-1185">Reference proteome</keyword>